<name>A0AAV8WGU5_9CUCU</name>
<dbReference type="SUPFAM" id="SSF56112">
    <property type="entry name" value="Protein kinase-like (PK-like)"/>
    <property type="match status" value="1"/>
</dbReference>
<reference evidence="2 3" key="1">
    <citation type="journal article" date="2023" name="Insect Mol. Biol.">
        <title>Genome sequencing provides insights into the evolution of gene families encoding plant cell wall-degrading enzymes in longhorned beetles.</title>
        <authorList>
            <person name="Shin N.R."/>
            <person name="Okamura Y."/>
            <person name="Kirsch R."/>
            <person name="Pauchet Y."/>
        </authorList>
    </citation>
    <scope>NUCLEOTIDE SEQUENCE [LARGE SCALE GENOMIC DNA]</scope>
    <source>
        <strain evidence="2">EAD_L_NR</strain>
    </source>
</reference>
<protein>
    <recommendedName>
        <fullName evidence="1">CHK kinase-like domain-containing protein</fullName>
    </recommendedName>
</protein>
<dbReference type="InterPro" id="IPR015897">
    <property type="entry name" value="CHK_kinase-like"/>
</dbReference>
<proteinExistence type="predicted"/>
<dbReference type="Gene3D" id="3.90.1200.10">
    <property type="match status" value="1"/>
</dbReference>
<dbReference type="Proteomes" id="UP001159042">
    <property type="component" value="Unassembled WGS sequence"/>
</dbReference>
<dbReference type="EMBL" id="JANEYG010000001">
    <property type="protein sequence ID" value="KAJ8925787.1"/>
    <property type="molecule type" value="Genomic_DNA"/>
</dbReference>
<dbReference type="PANTHER" id="PTHR11012">
    <property type="entry name" value="PROTEIN KINASE-LIKE DOMAIN-CONTAINING"/>
    <property type="match status" value="1"/>
</dbReference>
<gene>
    <name evidence="2" type="ORF">NQ315_009637</name>
</gene>
<organism evidence="2 3">
    <name type="scientific">Exocentrus adspersus</name>
    <dbReference type="NCBI Taxonomy" id="1586481"/>
    <lineage>
        <taxon>Eukaryota</taxon>
        <taxon>Metazoa</taxon>
        <taxon>Ecdysozoa</taxon>
        <taxon>Arthropoda</taxon>
        <taxon>Hexapoda</taxon>
        <taxon>Insecta</taxon>
        <taxon>Pterygota</taxon>
        <taxon>Neoptera</taxon>
        <taxon>Endopterygota</taxon>
        <taxon>Coleoptera</taxon>
        <taxon>Polyphaga</taxon>
        <taxon>Cucujiformia</taxon>
        <taxon>Chrysomeloidea</taxon>
        <taxon>Cerambycidae</taxon>
        <taxon>Lamiinae</taxon>
        <taxon>Acanthocinini</taxon>
        <taxon>Exocentrus</taxon>
    </lineage>
</organism>
<comment type="caution">
    <text evidence="2">The sequence shown here is derived from an EMBL/GenBank/DDBJ whole genome shotgun (WGS) entry which is preliminary data.</text>
</comment>
<dbReference type="SMART" id="SM00587">
    <property type="entry name" value="CHK"/>
    <property type="match status" value="1"/>
</dbReference>
<dbReference type="PANTHER" id="PTHR11012:SF30">
    <property type="entry name" value="PROTEIN KINASE-LIKE DOMAIN-CONTAINING"/>
    <property type="match status" value="1"/>
</dbReference>
<dbReference type="AlphaFoldDB" id="A0AAV8WGU5"/>
<dbReference type="InterPro" id="IPR011009">
    <property type="entry name" value="Kinase-like_dom_sf"/>
</dbReference>
<evidence type="ECO:0000259" key="1">
    <source>
        <dbReference type="SMART" id="SM00587"/>
    </source>
</evidence>
<dbReference type="Pfam" id="PF02958">
    <property type="entry name" value="EcKL"/>
    <property type="match status" value="1"/>
</dbReference>
<sequence length="401" mass="46552">MATEDVIKTYLKDTFENQNLSNCEVTVTGTNDQTEGFGSYITFAVVSGTAKDGTTKNINTAIKISRENLLKKYRKAYEREAYIYSTVFPRFTTFQKENKVKNIFTSFPKCYRIISDEKLFVEIVILEDLKKRGYVLYDRKKPLDLDHLKLVLREYGNFHAISFAFRHKKKEDFKKLVSNFDDVMIDIIDGSLAPMLRNTFQKVCGTLKEIDRPELYEICNDILVKGAGEAMKELLKVKEPQSAILHGDCWNNNFLYKYEQTGTPTEVAILDWQISRVHSPVVDLSYFMYSTSSKEQLQHFDELLEIYYNSFSTTVKELGCDPEELFSFSALKDHWKKYSLYGVFMLVFSLHVILSDKEELPSDFEGNEDGTDFSDVKITNRDEYIKRLVAVLSHYHKYSST</sequence>
<feature type="domain" description="CHK kinase-like" evidence="1">
    <location>
        <begin position="124"/>
        <end position="317"/>
    </location>
</feature>
<keyword evidence="3" id="KW-1185">Reference proteome</keyword>
<evidence type="ECO:0000313" key="3">
    <source>
        <dbReference type="Proteomes" id="UP001159042"/>
    </source>
</evidence>
<dbReference type="InterPro" id="IPR004119">
    <property type="entry name" value="EcKL"/>
</dbReference>
<accession>A0AAV8WGU5</accession>
<evidence type="ECO:0000313" key="2">
    <source>
        <dbReference type="EMBL" id="KAJ8925787.1"/>
    </source>
</evidence>